<feature type="domain" description="Ribosomal protein/NADH dehydrogenase" evidence="10">
    <location>
        <begin position="20"/>
        <end position="103"/>
    </location>
</feature>
<proteinExistence type="inferred from homology"/>
<keyword evidence="9" id="KW-0472">Membrane</keyword>
<comment type="function">
    <text evidence="1">Accessory subunit of the mitochondrial membrane respiratory chain NADH dehydrogenase (Complex I), that is believed not to be involved in catalysis. Complex I functions in the transfer of electrons from NADH to the respiratory chain. The immediate electron acceptor for the enzyme is believed to be ubiquinone.</text>
</comment>
<gene>
    <name evidence="11" type="ORF">HID58_007380</name>
</gene>
<evidence type="ECO:0000256" key="2">
    <source>
        <dbReference type="ARBA" id="ARBA00004443"/>
    </source>
</evidence>
<keyword evidence="5" id="KW-0679">Respiratory chain</keyword>
<dbReference type="InterPro" id="IPR036249">
    <property type="entry name" value="Thioredoxin-like_sf"/>
</dbReference>
<keyword evidence="7" id="KW-0249">Electron transport</keyword>
<evidence type="ECO:0000313" key="11">
    <source>
        <dbReference type="EMBL" id="KAH0939919.1"/>
    </source>
</evidence>
<comment type="subcellular location">
    <subcellularLocation>
        <location evidence="2">Mitochondrion inner membrane</location>
        <topology evidence="2">Peripheral membrane protein</topology>
        <orientation evidence="2">Matrix side</orientation>
    </subcellularLocation>
</comment>
<accession>A0ABQ8EE12</accession>
<dbReference type="InterPro" id="IPR007741">
    <property type="entry name" value="Ribosomal_mL43/mS25/NADH_DH"/>
</dbReference>
<keyword evidence="6" id="KW-0999">Mitochondrion inner membrane</keyword>
<protein>
    <recommendedName>
        <fullName evidence="10">Ribosomal protein/NADH dehydrogenase domain-containing protein</fullName>
    </recommendedName>
</protein>
<sequence length="108" mass="12175">MAWRGNISKSLKELRILLCQSSPASASARFLLHPSLSLWTFVEMNYRDLKTLNPKFPFLIRECSGIQPQLWARYDMGVERCVNLDGMSESQILKSLEDLVKAGGATKA</sequence>
<evidence type="ECO:0000256" key="3">
    <source>
        <dbReference type="ARBA" id="ARBA00008939"/>
    </source>
</evidence>
<evidence type="ECO:0000256" key="9">
    <source>
        <dbReference type="ARBA" id="ARBA00023136"/>
    </source>
</evidence>
<comment type="similarity">
    <text evidence="3">Belongs to the complex I NDUFA2 subunit family.</text>
</comment>
<dbReference type="Gene3D" id="3.40.30.10">
    <property type="entry name" value="Glutaredoxin"/>
    <property type="match status" value="1"/>
</dbReference>
<evidence type="ECO:0000256" key="1">
    <source>
        <dbReference type="ARBA" id="ARBA00003195"/>
    </source>
</evidence>
<evidence type="ECO:0000259" key="10">
    <source>
        <dbReference type="SMART" id="SM00916"/>
    </source>
</evidence>
<dbReference type="PIRSF" id="PIRSF005822">
    <property type="entry name" value="NDUA2"/>
    <property type="match status" value="1"/>
</dbReference>
<dbReference type="SMART" id="SM00916">
    <property type="entry name" value="L51_S25_CI-B8"/>
    <property type="match status" value="1"/>
</dbReference>
<dbReference type="Proteomes" id="UP000824890">
    <property type="component" value="Unassembled WGS sequence"/>
</dbReference>
<organism evidence="11 12">
    <name type="scientific">Brassica napus</name>
    <name type="common">Rape</name>
    <dbReference type="NCBI Taxonomy" id="3708"/>
    <lineage>
        <taxon>Eukaryota</taxon>
        <taxon>Viridiplantae</taxon>
        <taxon>Streptophyta</taxon>
        <taxon>Embryophyta</taxon>
        <taxon>Tracheophyta</taxon>
        <taxon>Spermatophyta</taxon>
        <taxon>Magnoliopsida</taxon>
        <taxon>eudicotyledons</taxon>
        <taxon>Gunneridae</taxon>
        <taxon>Pentapetalae</taxon>
        <taxon>rosids</taxon>
        <taxon>malvids</taxon>
        <taxon>Brassicales</taxon>
        <taxon>Brassicaceae</taxon>
        <taxon>Brassiceae</taxon>
        <taxon>Brassica</taxon>
    </lineage>
</organism>
<evidence type="ECO:0000256" key="4">
    <source>
        <dbReference type="ARBA" id="ARBA00022448"/>
    </source>
</evidence>
<evidence type="ECO:0000313" key="12">
    <source>
        <dbReference type="Proteomes" id="UP000824890"/>
    </source>
</evidence>
<name>A0ABQ8EE12_BRANA</name>
<comment type="caution">
    <text evidence="11">The sequence shown here is derived from an EMBL/GenBank/DDBJ whole genome shotgun (WGS) entry which is preliminary data.</text>
</comment>
<dbReference type="SUPFAM" id="SSF52833">
    <property type="entry name" value="Thioredoxin-like"/>
    <property type="match status" value="1"/>
</dbReference>
<dbReference type="Pfam" id="PF05047">
    <property type="entry name" value="L51_S25_CI-B8"/>
    <property type="match status" value="1"/>
</dbReference>
<evidence type="ECO:0000256" key="7">
    <source>
        <dbReference type="ARBA" id="ARBA00022982"/>
    </source>
</evidence>
<evidence type="ECO:0000256" key="5">
    <source>
        <dbReference type="ARBA" id="ARBA00022660"/>
    </source>
</evidence>
<keyword evidence="8" id="KW-0496">Mitochondrion</keyword>
<dbReference type="InterPro" id="IPR016464">
    <property type="entry name" value="NADH_Ub_cplx-1_asu_su-2"/>
</dbReference>
<dbReference type="PANTHER" id="PTHR12878:SF5">
    <property type="entry name" value="GENOME ASSEMBLY, CHROMOSOME: A02"/>
    <property type="match status" value="1"/>
</dbReference>
<evidence type="ECO:0000256" key="6">
    <source>
        <dbReference type="ARBA" id="ARBA00022792"/>
    </source>
</evidence>
<dbReference type="EMBL" id="JAGKQM010000002">
    <property type="protein sequence ID" value="KAH0939919.1"/>
    <property type="molecule type" value="Genomic_DNA"/>
</dbReference>
<reference evidence="11 12" key="1">
    <citation type="submission" date="2021-05" db="EMBL/GenBank/DDBJ databases">
        <title>Genome Assembly of Synthetic Allotetraploid Brassica napus Reveals Homoeologous Exchanges between Subgenomes.</title>
        <authorList>
            <person name="Davis J.T."/>
        </authorList>
    </citation>
    <scope>NUCLEOTIDE SEQUENCE [LARGE SCALE GENOMIC DNA]</scope>
    <source>
        <strain evidence="12">cv. Da-Ae</strain>
        <tissue evidence="11">Seedling</tissue>
    </source>
</reference>
<keyword evidence="4" id="KW-0813">Transport</keyword>
<dbReference type="PANTHER" id="PTHR12878">
    <property type="entry name" value="NADH-UBIQUINONE OXIDOREDUCTASE B8 SUBUNIT"/>
    <property type="match status" value="1"/>
</dbReference>
<evidence type="ECO:0000256" key="8">
    <source>
        <dbReference type="ARBA" id="ARBA00023128"/>
    </source>
</evidence>
<keyword evidence="12" id="KW-1185">Reference proteome</keyword>